<feature type="region of interest" description="Disordered" evidence="1">
    <location>
        <begin position="50"/>
        <end position="110"/>
    </location>
</feature>
<feature type="compositionally biased region" description="Low complexity" evidence="1">
    <location>
        <begin position="171"/>
        <end position="211"/>
    </location>
</feature>
<dbReference type="EMBL" id="JARJCW010000001">
    <property type="protein sequence ID" value="KAJ7230332.1"/>
    <property type="molecule type" value="Genomic_DNA"/>
</dbReference>
<organism evidence="2 3">
    <name type="scientific">Mycena pura</name>
    <dbReference type="NCBI Taxonomy" id="153505"/>
    <lineage>
        <taxon>Eukaryota</taxon>
        <taxon>Fungi</taxon>
        <taxon>Dikarya</taxon>
        <taxon>Basidiomycota</taxon>
        <taxon>Agaricomycotina</taxon>
        <taxon>Agaricomycetes</taxon>
        <taxon>Agaricomycetidae</taxon>
        <taxon>Agaricales</taxon>
        <taxon>Marasmiineae</taxon>
        <taxon>Mycenaceae</taxon>
        <taxon>Mycena</taxon>
    </lineage>
</organism>
<name>A0AAD7E6M8_9AGAR</name>
<reference evidence="2" key="1">
    <citation type="submission" date="2023-03" db="EMBL/GenBank/DDBJ databases">
        <title>Massive genome expansion in bonnet fungi (Mycena s.s.) driven by repeated elements and novel gene families across ecological guilds.</title>
        <authorList>
            <consortium name="Lawrence Berkeley National Laboratory"/>
            <person name="Harder C.B."/>
            <person name="Miyauchi S."/>
            <person name="Viragh M."/>
            <person name="Kuo A."/>
            <person name="Thoen E."/>
            <person name="Andreopoulos B."/>
            <person name="Lu D."/>
            <person name="Skrede I."/>
            <person name="Drula E."/>
            <person name="Henrissat B."/>
            <person name="Morin E."/>
            <person name="Kohler A."/>
            <person name="Barry K."/>
            <person name="LaButti K."/>
            <person name="Morin E."/>
            <person name="Salamov A."/>
            <person name="Lipzen A."/>
            <person name="Mereny Z."/>
            <person name="Hegedus B."/>
            <person name="Baldrian P."/>
            <person name="Stursova M."/>
            <person name="Weitz H."/>
            <person name="Taylor A."/>
            <person name="Grigoriev I.V."/>
            <person name="Nagy L.G."/>
            <person name="Martin F."/>
            <person name="Kauserud H."/>
        </authorList>
    </citation>
    <scope>NUCLEOTIDE SEQUENCE</scope>
    <source>
        <strain evidence="2">9144</strain>
    </source>
</reference>
<feature type="compositionally biased region" description="Low complexity" evidence="1">
    <location>
        <begin position="59"/>
        <end position="68"/>
    </location>
</feature>
<evidence type="ECO:0000313" key="2">
    <source>
        <dbReference type="EMBL" id="KAJ7230332.1"/>
    </source>
</evidence>
<dbReference type="Proteomes" id="UP001219525">
    <property type="component" value="Unassembled WGS sequence"/>
</dbReference>
<proteinExistence type="predicted"/>
<sequence>MYPLHAALHIPLASTSRASSDMDVAFDATKSPGLLAAPAVRVIQLVEMPAPPRAPRRTPPSSASASSSGLYSDSDSEDGFDDDEDMEAAEEYCSSASDLEEEEDEERLAQHAAEATKLDRILAWRAQFAQLAPTTFTITAPTPTSPTAPAPPLPLMSRKRSAISTTSTDESTPASKRSRTTATASASPAPSLRIRTAAPATRTPAVSAPAPVPVPTRAAAFLVPPAAAALTRRHSSPRHVSPTSLRHAALSVPSPMKHHRSASLTEQRGETRCAACDQRFTSVRAFRVHAMHPDPANGEGDEARQAACGAAVAYALEVASAMSH</sequence>
<feature type="region of interest" description="Disordered" evidence="1">
    <location>
        <begin position="160"/>
        <end position="211"/>
    </location>
</feature>
<feature type="compositionally biased region" description="Acidic residues" evidence="1">
    <location>
        <begin position="74"/>
        <end position="90"/>
    </location>
</feature>
<protein>
    <submittedName>
        <fullName evidence="2">Uncharacterized protein</fullName>
    </submittedName>
</protein>
<dbReference type="AlphaFoldDB" id="A0AAD7E6M8"/>
<gene>
    <name evidence="2" type="ORF">GGX14DRAFT_582855</name>
</gene>
<evidence type="ECO:0000313" key="3">
    <source>
        <dbReference type="Proteomes" id="UP001219525"/>
    </source>
</evidence>
<comment type="caution">
    <text evidence="2">The sequence shown here is derived from an EMBL/GenBank/DDBJ whole genome shotgun (WGS) entry which is preliminary data.</text>
</comment>
<keyword evidence="3" id="KW-1185">Reference proteome</keyword>
<accession>A0AAD7E6M8</accession>
<evidence type="ECO:0000256" key="1">
    <source>
        <dbReference type="SAM" id="MobiDB-lite"/>
    </source>
</evidence>